<feature type="domain" description="Cadherin" evidence="17">
    <location>
        <begin position="829"/>
        <end position="952"/>
    </location>
</feature>
<feature type="compositionally biased region" description="Polar residues" evidence="15">
    <location>
        <begin position="1788"/>
        <end position="1798"/>
    </location>
</feature>
<evidence type="ECO:0000259" key="17">
    <source>
        <dbReference type="PROSITE" id="PS50268"/>
    </source>
</evidence>
<dbReference type="Gene3D" id="2.60.40.60">
    <property type="entry name" value="Cadherins"/>
    <property type="match status" value="14"/>
</dbReference>
<dbReference type="FunFam" id="2.60.40.60:FF:000168">
    <property type="entry name" value="Cadherin-related family member 2"/>
    <property type="match status" value="1"/>
</dbReference>
<keyword evidence="4 16" id="KW-0812">Transmembrane</keyword>
<keyword evidence="2" id="KW-1003">Cell membrane</keyword>
<evidence type="ECO:0000256" key="5">
    <source>
        <dbReference type="ARBA" id="ARBA00022729"/>
    </source>
</evidence>
<dbReference type="InterPro" id="IPR020894">
    <property type="entry name" value="Cadherin_CS"/>
</dbReference>
<feature type="transmembrane region" description="Helical" evidence="16">
    <location>
        <begin position="1728"/>
        <end position="1750"/>
    </location>
</feature>
<evidence type="ECO:0000256" key="3">
    <source>
        <dbReference type="ARBA" id="ARBA00022536"/>
    </source>
</evidence>
<feature type="domain" description="Cadherin" evidence="17">
    <location>
        <begin position="1175"/>
        <end position="1278"/>
    </location>
</feature>
<dbReference type="FunFam" id="2.60.40.60:FF:000124">
    <property type="entry name" value="Cadherin-related family member 1"/>
    <property type="match status" value="1"/>
</dbReference>
<keyword evidence="7 14" id="KW-0106">Calcium</keyword>
<dbReference type="Pfam" id="PF00028">
    <property type="entry name" value="Cadherin"/>
    <property type="match status" value="10"/>
</dbReference>
<evidence type="ECO:0000256" key="4">
    <source>
        <dbReference type="ARBA" id="ARBA00022692"/>
    </source>
</evidence>
<evidence type="ECO:0000256" key="7">
    <source>
        <dbReference type="ARBA" id="ARBA00022837"/>
    </source>
</evidence>
<name>A0A9R0EB82_SPOFR</name>
<dbReference type="FunFam" id="2.60.40.60:FF:000092">
    <property type="entry name" value="Protocadherin 8"/>
    <property type="match status" value="2"/>
</dbReference>
<evidence type="ECO:0000256" key="13">
    <source>
        <dbReference type="ARBA" id="ARBA00059331"/>
    </source>
</evidence>
<feature type="domain" description="Cadherin" evidence="17">
    <location>
        <begin position="1057"/>
        <end position="1167"/>
    </location>
</feature>
<dbReference type="GO" id="GO:0007163">
    <property type="term" value="P:establishment or maintenance of cell polarity"/>
    <property type="evidence" value="ECO:0007669"/>
    <property type="project" value="UniProtKB-ARBA"/>
</dbReference>
<dbReference type="FunFam" id="2.60.40.60:FF:000306">
    <property type="entry name" value="Cadherin 23"/>
    <property type="match status" value="1"/>
</dbReference>
<dbReference type="GO" id="GO:0005886">
    <property type="term" value="C:plasma membrane"/>
    <property type="evidence" value="ECO:0007669"/>
    <property type="project" value="UniProtKB-SubCell"/>
</dbReference>
<dbReference type="GO" id="GO:0048731">
    <property type="term" value="P:system development"/>
    <property type="evidence" value="ECO:0007669"/>
    <property type="project" value="UniProtKB-ARBA"/>
</dbReference>
<dbReference type="FunFam" id="2.60.40.60:FF:000039">
    <property type="entry name" value="FAT atypical cadherin 3"/>
    <property type="match status" value="1"/>
</dbReference>
<dbReference type="PRINTS" id="PR00205">
    <property type="entry name" value="CADHERIN"/>
</dbReference>
<dbReference type="SUPFAM" id="SSF49313">
    <property type="entry name" value="Cadherin-like"/>
    <property type="match status" value="14"/>
</dbReference>
<reference evidence="19" key="1">
    <citation type="submission" date="2025-08" db="UniProtKB">
        <authorList>
            <consortium name="RefSeq"/>
        </authorList>
    </citation>
    <scope>IDENTIFICATION</scope>
    <source>
        <tissue evidence="19">Whole larval tissue</tissue>
    </source>
</reference>
<feature type="domain" description="Cadherin" evidence="17">
    <location>
        <begin position="603"/>
        <end position="716"/>
    </location>
</feature>
<accession>A0A9R0EB82</accession>
<dbReference type="GO" id="GO:0001736">
    <property type="term" value="P:establishment of planar polarity"/>
    <property type="evidence" value="ECO:0007669"/>
    <property type="project" value="UniProtKB-ARBA"/>
</dbReference>
<dbReference type="GO" id="GO:0005509">
    <property type="term" value="F:calcium ion binding"/>
    <property type="evidence" value="ECO:0007669"/>
    <property type="project" value="UniProtKB-UniRule"/>
</dbReference>
<dbReference type="FunFam" id="2.60.40.60:FF:000118">
    <property type="entry name" value="protocadherin Fat 4"/>
    <property type="match status" value="1"/>
</dbReference>
<dbReference type="CDD" id="cd11304">
    <property type="entry name" value="Cadherin_repeat"/>
    <property type="match status" value="13"/>
</dbReference>
<dbReference type="InterPro" id="IPR002126">
    <property type="entry name" value="Cadherin-like_dom"/>
</dbReference>
<keyword evidence="12" id="KW-0325">Glycoprotein</keyword>
<feature type="domain" description="Cadherin" evidence="17">
    <location>
        <begin position="1281"/>
        <end position="1388"/>
    </location>
</feature>
<dbReference type="FunFam" id="2.60.40.60:FF:000344">
    <property type="entry name" value="Cadherin 2"/>
    <property type="match status" value="1"/>
</dbReference>
<dbReference type="GO" id="GO:0007156">
    <property type="term" value="P:homophilic cell adhesion via plasma membrane adhesion molecules"/>
    <property type="evidence" value="ECO:0007669"/>
    <property type="project" value="InterPro"/>
</dbReference>
<gene>
    <name evidence="19" type="primary">LOC118264960</name>
</gene>
<evidence type="ECO:0000256" key="12">
    <source>
        <dbReference type="ARBA" id="ARBA00023180"/>
    </source>
</evidence>
<dbReference type="GO" id="GO:0030154">
    <property type="term" value="P:cell differentiation"/>
    <property type="evidence" value="ECO:0007669"/>
    <property type="project" value="UniProtKB-ARBA"/>
</dbReference>
<keyword evidence="11" id="KW-1015">Disulfide bond</keyword>
<dbReference type="FunFam" id="2.60.40.60:FF:000098">
    <property type="entry name" value="cadherin-23 isoform X1"/>
    <property type="match status" value="1"/>
</dbReference>
<dbReference type="Proteomes" id="UP000829999">
    <property type="component" value="Chromosome 28"/>
</dbReference>
<proteinExistence type="predicted"/>
<evidence type="ECO:0000256" key="2">
    <source>
        <dbReference type="ARBA" id="ARBA00022475"/>
    </source>
</evidence>
<dbReference type="SMR" id="A0A9R0EB82"/>
<dbReference type="GO" id="GO:0048589">
    <property type="term" value="P:developmental growth"/>
    <property type="evidence" value="ECO:0007669"/>
    <property type="project" value="UniProtKB-ARBA"/>
</dbReference>
<dbReference type="PANTHER" id="PTHR24025">
    <property type="entry name" value="DESMOGLEIN FAMILY MEMBER"/>
    <property type="match status" value="1"/>
</dbReference>
<feature type="domain" description="Cadherin" evidence="17">
    <location>
        <begin position="272"/>
        <end position="374"/>
    </location>
</feature>
<dbReference type="GO" id="GO:0048513">
    <property type="term" value="P:animal organ development"/>
    <property type="evidence" value="ECO:0007669"/>
    <property type="project" value="UniProtKB-ARBA"/>
</dbReference>
<evidence type="ECO:0000256" key="9">
    <source>
        <dbReference type="ARBA" id="ARBA00022989"/>
    </source>
</evidence>
<protein>
    <submittedName>
        <fullName evidence="19">Cadherin-23</fullName>
    </submittedName>
</protein>
<evidence type="ECO:0000313" key="18">
    <source>
        <dbReference type="Proteomes" id="UP000829999"/>
    </source>
</evidence>
<keyword evidence="18" id="KW-1185">Reference proteome</keyword>
<feature type="domain" description="Cadherin" evidence="17">
    <location>
        <begin position="1506"/>
        <end position="1626"/>
    </location>
</feature>
<feature type="domain" description="Cadherin" evidence="17">
    <location>
        <begin position="717"/>
        <end position="829"/>
    </location>
</feature>
<dbReference type="SMART" id="SM00112">
    <property type="entry name" value="CA"/>
    <property type="match status" value="14"/>
</dbReference>
<dbReference type="OrthoDB" id="6510378at2759"/>
<organism evidence="18 19">
    <name type="scientific">Spodoptera frugiperda</name>
    <name type="common">Fall armyworm</name>
    <dbReference type="NCBI Taxonomy" id="7108"/>
    <lineage>
        <taxon>Eukaryota</taxon>
        <taxon>Metazoa</taxon>
        <taxon>Ecdysozoa</taxon>
        <taxon>Arthropoda</taxon>
        <taxon>Hexapoda</taxon>
        <taxon>Insecta</taxon>
        <taxon>Pterygota</taxon>
        <taxon>Neoptera</taxon>
        <taxon>Endopterygota</taxon>
        <taxon>Lepidoptera</taxon>
        <taxon>Glossata</taxon>
        <taxon>Ditrysia</taxon>
        <taxon>Noctuoidea</taxon>
        <taxon>Noctuidae</taxon>
        <taxon>Amphipyrinae</taxon>
        <taxon>Spodoptera</taxon>
    </lineage>
</organism>
<keyword evidence="5" id="KW-0732">Signal</keyword>
<comment type="function">
    <text evidence="13">Cadherins are calcium-dependent cell adhesion proteins. They preferentially interact with themselves in a homophilic manner in connecting cells.</text>
</comment>
<dbReference type="RefSeq" id="XP_050562023.1">
    <property type="nucleotide sequence ID" value="XM_050706066.1"/>
</dbReference>
<dbReference type="FunFam" id="2.60.40.60:FF:000382">
    <property type="entry name" value="Cadherin 23"/>
    <property type="match status" value="1"/>
</dbReference>
<keyword evidence="6" id="KW-0677">Repeat</keyword>
<feature type="domain" description="Cadherin" evidence="17">
    <location>
        <begin position="375"/>
        <end position="491"/>
    </location>
</feature>
<evidence type="ECO:0000256" key="11">
    <source>
        <dbReference type="ARBA" id="ARBA00023157"/>
    </source>
</evidence>
<dbReference type="GeneID" id="118264960"/>
<evidence type="ECO:0000256" key="16">
    <source>
        <dbReference type="SAM" id="Phobius"/>
    </source>
</evidence>
<dbReference type="PROSITE" id="PS00232">
    <property type="entry name" value="CADHERIN_1"/>
    <property type="match status" value="6"/>
</dbReference>
<feature type="domain" description="Cadherin" evidence="17">
    <location>
        <begin position="953"/>
        <end position="1056"/>
    </location>
</feature>
<dbReference type="GO" id="GO:0005911">
    <property type="term" value="C:cell-cell junction"/>
    <property type="evidence" value="ECO:0007669"/>
    <property type="project" value="TreeGrafter"/>
</dbReference>
<evidence type="ECO:0000256" key="6">
    <source>
        <dbReference type="ARBA" id="ARBA00022737"/>
    </source>
</evidence>
<dbReference type="FunFam" id="2.60.40.60:FF:000033">
    <property type="entry name" value="FAT atypical cadherin 1"/>
    <property type="match status" value="1"/>
</dbReference>
<feature type="domain" description="Cadherin" evidence="17">
    <location>
        <begin position="1389"/>
        <end position="1505"/>
    </location>
</feature>
<keyword evidence="3" id="KW-0245">EGF-like domain</keyword>
<evidence type="ECO:0000256" key="1">
    <source>
        <dbReference type="ARBA" id="ARBA00004251"/>
    </source>
</evidence>
<evidence type="ECO:0000256" key="14">
    <source>
        <dbReference type="PROSITE-ProRule" id="PRU00043"/>
    </source>
</evidence>
<keyword evidence="10 16" id="KW-0472">Membrane</keyword>
<feature type="region of interest" description="Disordered" evidence="15">
    <location>
        <begin position="1767"/>
        <end position="1798"/>
    </location>
</feature>
<comment type="subcellular location">
    <subcellularLocation>
        <location evidence="1">Cell membrane</location>
        <topology evidence="1">Single-pass type I membrane protein</topology>
    </subcellularLocation>
</comment>
<dbReference type="InterPro" id="IPR015919">
    <property type="entry name" value="Cadherin-like_sf"/>
</dbReference>
<evidence type="ECO:0000313" key="19">
    <source>
        <dbReference type="RefSeq" id="XP_050562023.1"/>
    </source>
</evidence>
<dbReference type="FunFam" id="2.60.40.60:FF:000345">
    <property type="entry name" value="Cadherin 2"/>
    <property type="match status" value="1"/>
</dbReference>
<evidence type="ECO:0000256" key="15">
    <source>
        <dbReference type="SAM" id="MobiDB-lite"/>
    </source>
</evidence>
<dbReference type="PROSITE" id="PS50268">
    <property type="entry name" value="CADHERIN_2"/>
    <property type="match status" value="14"/>
</dbReference>
<dbReference type="InterPro" id="IPR050971">
    <property type="entry name" value="Cadherin-domain_protein"/>
</dbReference>
<feature type="domain" description="Cadherin" evidence="17">
    <location>
        <begin position="60"/>
        <end position="154"/>
    </location>
</feature>
<keyword evidence="8" id="KW-0130">Cell adhesion</keyword>
<evidence type="ECO:0000256" key="10">
    <source>
        <dbReference type="ARBA" id="ARBA00023136"/>
    </source>
</evidence>
<feature type="domain" description="Cadherin" evidence="17">
    <location>
        <begin position="155"/>
        <end position="263"/>
    </location>
</feature>
<evidence type="ECO:0000256" key="8">
    <source>
        <dbReference type="ARBA" id="ARBA00022889"/>
    </source>
</evidence>
<feature type="domain" description="Cadherin" evidence="17">
    <location>
        <begin position="492"/>
        <end position="602"/>
    </location>
</feature>
<dbReference type="PANTHER" id="PTHR24025:SF18">
    <property type="entry name" value="CADHERIN-23"/>
    <property type="match status" value="1"/>
</dbReference>
<keyword evidence="9 16" id="KW-1133">Transmembrane helix</keyword>
<sequence>MQARVTSHPPRVRLKPAQYKCITGFWLLLTILEVVVANRPPRFLIDGQSEIVVRLKEGPDTPVGSLIYRLRGVDPDGDTLQFGIRDQLGSDILRLEAISSNEANIYLVKELDREIRDEYSFVLTLTDGHLGDGNYITQSFLLLVEDVNDNEPIFRPYPSAITVKEDASPGILTTVEATDLDEGAYGQVLYHLQELDGDVQNFAIQTVNGKGVIRLTNRLDYERKSLYQLRVLAVDRANQGRVNTGTAAILVKVQDVEDQPPEFVVASPVTRISEDAPIGTSVLQVRAIDGDRGVNNRISYSIISGGEEHFDIDSSSGVVYTVNQLDREDPNNSNGAYILEILATEESRTISPMPSATTEVTVIVTDVNDETPRFRNDRYVGEVLENAQQNTPITFLQDAIPEVFDYDQGKNGTFELYLTGDHGVFDVTPFKGINEASFLIRVNDASFLDYEKVTVMNFSLVAKEIVTKDPKMSIVPIVVHIKDENDNFPEFTESLYTVSIPENCGVGTTVAWVQALDQDSDNYGTRGIRYTSLGGSIANLLNLNPISGVITVKQAGGDSFDRELISRHYLTVEARDDLGKGNRNTAQLIINIEDVNDNAPMFLANKYEARLLENEMEFENPLVLEARDLDLNGTKNSHIEYSIVGGEYRDNFTIDPNLGIITPVGGLDFEQIPGDNSNLRPIHLTVRARDFGEPSLSSTVPVTIYVQDVNDHAPLFQQMMYKRSIPEDMPGGTSVLEVKARDADGSSPNNRVVYRIQRGASDKFVIESRTGVVSVANGSTLDPDKTTPKSNRYTLTVVALDGGIGDQQLSAAVLVNITIVDVNNKPPVLIEPGTITVRENTQVGTQIYRAAAYDPDDQPVLRYAIDKAGSVARDEDGVPISLAEYDYLALWDLNAVDGTLKVVRLLDREKLEIVKLVITVEDMAAIDGGPRQTASATLTIVVDDENDNNPVFRKPLYKTSITENSKNGVNIATVIADDADKNKSINYFLEGREELLNLVHMDSKTGEVVVASKIDHELYPWINLTVKGVDSGVPPRYSVVDLFIQVLDENDNNPIFESSAFEYRVLEDVEPGTTIANILARDADSGEFGKITYLLDRMSTQGKFLINADTGALTVSDWLDRETQATYNLVIEAWDNYQFGYLSGESRNAFKQIVVHIEDVNDNPPILHVPSDCTTITEFHNYREPIVSVSATDADDNSAPNGRVQFHLVGGKGHDLFRFEQVGGDANTGRLFARQSLKDRFGNYTLVVEARDLGIPPNIVRGELRLCVTDYNDHAPVFVHPPQNVTIKVPENATIGTTVVEVRAIDADIGPNGAVRYRVRQDAAGAWRAFTVHATSGALRTTQPLDRDKQTTYQLRIEAYDLGLPTPLSSDLDLTIYVQNVDNYRPRFPNKHIHINFTENAPNSGLYLPSVIERDEIDRGDEPLLPVCYYIVDGDEDNVFDLHRSTHRLSNQKPLDREQKSEYSLTILASEDCVTKPKYDEQVDGVSTLKVHVIINDVNDNAPQFVSKIFTGGITTEADFGIEFMHVKAIDLDEGDNAKINYYLIGDVKETLTEGLENLAVSPFLVNVETGAVSLNFDPQKGMKGYFDFKVLANDTGGLQDEAHVFIYLLREDQRVRFVLRSHPSEIRDKIHVFRERLARVTDSVVNVDDLRVHENKDGSVDNTKTDLYLHLVNGEDHSVLEVEQVLKLVDKNIEQLDDLFKEFNVLDTQPAEYQPLTAETLSSNQTVFWLVWTTLFLTVLLVLTVMMCLSQRADYVRRLKAATATAYSSPTPGESDMTIRSSGGRVPNTNKHSTKGSNPIWLHAYENDWYKSEDQLSRSERDSLDENAVDQDLSNEKPYFITTGAFPSIESNETEPQTNQAKYDFYQQLEQMKNAKNMETTEL</sequence>
<dbReference type="GO" id="GO:0008104">
    <property type="term" value="P:intracellular protein localization"/>
    <property type="evidence" value="ECO:0007669"/>
    <property type="project" value="UniProtKB-ARBA"/>
</dbReference>